<dbReference type="PANTHER" id="PTHR47188:SF1">
    <property type="entry name" value="PROTEIN TAR1"/>
    <property type="match status" value="1"/>
</dbReference>
<dbReference type="EMBL" id="JYDU01000639">
    <property type="protein sequence ID" value="KRX85841.1"/>
    <property type="molecule type" value="Genomic_DNA"/>
</dbReference>
<name>A0A0V0XCS9_TRIPS</name>
<gene>
    <name evidence="1" type="primary">TAR1-A</name>
    <name evidence="1" type="ORF">T4E_9250</name>
</gene>
<reference evidence="1 2" key="1">
    <citation type="submission" date="2015-01" db="EMBL/GenBank/DDBJ databases">
        <title>Evolution of Trichinella species and genotypes.</title>
        <authorList>
            <person name="Korhonen P.K."/>
            <person name="Edoardo P."/>
            <person name="Giuseppe L.R."/>
            <person name="Gasser R.B."/>
        </authorList>
    </citation>
    <scope>NUCLEOTIDE SEQUENCE [LARGE SCALE GENOMIC DNA]</scope>
    <source>
        <strain evidence="1">ISS141</strain>
    </source>
</reference>
<dbReference type="PANTHER" id="PTHR47188">
    <property type="entry name" value="PROTEIN TAR1"/>
    <property type="match status" value="1"/>
</dbReference>
<proteinExistence type="predicted"/>
<dbReference type="GO" id="GO:0043457">
    <property type="term" value="P:regulation of cellular respiration"/>
    <property type="evidence" value="ECO:0007669"/>
    <property type="project" value="InterPro"/>
</dbReference>
<dbReference type="InterPro" id="IPR044792">
    <property type="entry name" value="TAR1"/>
</dbReference>
<comment type="caution">
    <text evidence="1">The sequence shown here is derived from an EMBL/GenBank/DDBJ whole genome shotgun (WGS) entry which is preliminary data.</text>
</comment>
<dbReference type="STRING" id="6337.A0A0V0XCS9"/>
<accession>A0A0V0XCS9</accession>
<evidence type="ECO:0000313" key="2">
    <source>
        <dbReference type="Proteomes" id="UP000054815"/>
    </source>
</evidence>
<protein>
    <submittedName>
        <fullName evidence="1">Protein TAR1</fullName>
    </submittedName>
</protein>
<sequence>MPKHKSCSSAEFPRIAVQLHPFTSERFHALFTLSSKYFSTFPHGTCLLSDSCKYLALDGVYHPLWAAFSNNPTPRTVCRTHCWTWGRAVMPRTNLNTTLPCSQITTGFGAGLIPVHSQLLGESLLVSFPPLSDMLKFSGYSHLIRGQGKTDNVHNTLSVKP</sequence>
<organism evidence="1 2">
    <name type="scientific">Trichinella pseudospiralis</name>
    <name type="common">Parasitic roundworm</name>
    <dbReference type="NCBI Taxonomy" id="6337"/>
    <lineage>
        <taxon>Eukaryota</taxon>
        <taxon>Metazoa</taxon>
        <taxon>Ecdysozoa</taxon>
        <taxon>Nematoda</taxon>
        <taxon>Enoplea</taxon>
        <taxon>Dorylaimia</taxon>
        <taxon>Trichinellida</taxon>
        <taxon>Trichinellidae</taxon>
        <taxon>Trichinella</taxon>
    </lineage>
</organism>
<dbReference type="AlphaFoldDB" id="A0A0V0XCS9"/>
<evidence type="ECO:0000313" key="1">
    <source>
        <dbReference type="EMBL" id="KRX85841.1"/>
    </source>
</evidence>
<dbReference type="Proteomes" id="UP000054815">
    <property type="component" value="Unassembled WGS sequence"/>
</dbReference>